<feature type="transmembrane region" description="Helical" evidence="6">
    <location>
        <begin position="639"/>
        <end position="662"/>
    </location>
</feature>
<proteinExistence type="predicted"/>
<feature type="transmembrane region" description="Helical" evidence="6">
    <location>
        <begin position="57"/>
        <end position="77"/>
    </location>
</feature>
<evidence type="ECO:0000256" key="6">
    <source>
        <dbReference type="SAM" id="Phobius"/>
    </source>
</evidence>
<keyword evidence="8" id="KW-1185">Reference proteome</keyword>
<evidence type="ECO:0000256" key="1">
    <source>
        <dbReference type="ARBA" id="ARBA00004141"/>
    </source>
</evidence>
<dbReference type="InterPro" id="IPR017452">
    <property type="entry name" value="GPCR_Rhodpsn_7TM"/>
</dbReference>
<evidence type="ECO:0000313" key="8">
    <source>
        <dbReference type="Proteomes" id="UP000887566"/>
    </source>
</evidence>
<organism evidence="8 9">
    <name type="scientific">Plectus sambesii</name>
    <dbReference type="NCBI Taxonomy" id="2011161"/>
    <lineage>
        <taxon>Eukaryota</taxon>
        <taxon>Metazoa</taxon>
        <taxon>Ecdysozoa</taxon>
        <taxon>Nematoda</taxon>
        <taxon>Chromadorea</taxon>
        <taxon>Plectida</taxon>
        <taxon>Plectina</taxon>
        <taxon>Plectoidea</taxon>
        <taxon>Plectidae</taxon>
        <taxon>Plectus</taxon>
    </lineage>
</organism>
<dbReference type="SUPFAM" id="SSF81321">
    <property type="entry name" value="Family A G protein-coupled receptor-like"/>
    <property type="match status" value="1"/>
</dbReference>
<feature type="transmembrane region" description="Helical" evidence="6">
    <location>
        <begin position="711"/>
        <end position="732"/>
    </location>
</feature>
<feature type="transmembrane region" description="Helical" evidence="6">
    <location>
        <begin position="251"/>
        <end position="271"/>
    </location>
</feature>
<feature type="transmembrane region" description="Helical" evidence="6">
    <location>
        <begin position="97"/>
        <end position="123"/>
    </location>
</feature>
<feature type="transmembrane region" description="Helical" evidence="6">
    <location>
        <begin position="674"/>
        <end position="691"/>
    </location>
</feature>
<sequence length="773" mass="87712">MEANESGFMDPCQVPANDRRFYLIAICGTSFSIVSCLENVIICYALLAKRKHRNSHFLYLALLAFSDGFLSFCYGPVIAMDIIKNYVKLLWLTRVWWYYVGPMLALCHVAMAWSCYLIILATIERYLVTTKAHSLNWVRTNRIKLIICSLIAALISKGTFIFEVELVQNGNCTGLTEFKPTLAAIVHNYFYGTIFKFYIRNLLTVFIPFFLLAYLNARILNILRQQHRSARMFRFAASDHKDKVRSASRTLVLVVFTYLISNVLNVAVTAWEHIDMDSVELQWEFYEWCTDIISVLTVAGCALRLPIYWMCNEEIRLAVESAVRRLPSRIWGAPKQLYNQTQRMTRARKQQHNQIGTEFDTIAVAIACSVMKQHSRLIEFSNAQSRQVSRQNSKQKDADSERRLTIGIDDDDDDDDEEETKAIKLKSGRSLENDSSSAMSALCNDSIGVSLVPTISDYFNGAGPVIVSLTALAGFFTLGTIVLFGAHYIAISKWVTDDERQAALIQLAALFPVTTVLGFIGLCVPRTLTIMKTFVLLFFMRTLFVFAGFVRCLFGGRRKMSQKLLHTSTVISYQSRPCCCCCRCLPSKVQPTERNLALTEWIILQAPVIRFLLIFLALIEISERGGFQRAWVAQASNLLTVVSSLLAMYGCTVLTTVADTYLREYHVAKTFRLLHLNIIVFQLQGGIFELLASFNVIQDDDFLNKQTKTNIYTNVLLSLEMLLISAYVTIAIHPEKNATFDRHPTRPDSNAHLQQPAARSITMSNKRFAYESI</sequence>
<evidence type="ECO:0000256" key="3">
    <source>
        <dbReference type="ARBA" id="ARBA00022989"/>
    </source>
</evidence>
<protein>
    <submittedName>
        <fullName evidence="9">G-protein coupled receptors family 1 profile domain-containing protein</fullName>
    </submittedName>
</protein>
<dbReference type="Proteomes" id="UP000887566">
    <property type="component" value="Unplaced"/>
</dbReference>
<keyword evidence="2 6" id="KW-0812">Transmembrane</keyword>
<feature type="region of interest" description="Disordered" evidence="5">
    <location>
        <begin position="388"/>
        <end position="428"/>
    </location>
</feature>
<evidence type="ECO:0000256" key="4">
    <source>
        <dbReference type="ARBA" id="ARBA00023136"/>
    </source>
</evidence>
<dbReference type="SMART" id="SM01417">
    <property type="entry name" value="Solute_trans_a"/>
    <property type="match status" value="1"/>
</dbReference>
<dbReference type="InterPro" id="IPR000276">
    <property type="entry name" value="GPCR_Rhodpsn"/>
</dbReference>
<evidence type="ECO:0000259" key="7">
    <source>
        <dbReference type="PROSITE" id="PS50262"/>
    </source>
</evidence>
<dbReference type="InterPro" id="IPR005178">
    <property type="entry name" value="Ostalpha/TMEM184C"/>
</dbReference>
<evidence type="ECO:0000256" key="2">
    <source>
        <dbReference type="ARBA" id="ARBA00022692"/>
    </source>
</evidence>
<dbReference type="CDD" id="cd14978">
    <property type="entry name" value="7tmA_FMRFamide_R-like"/>
    <property type="match status" value="1"/>
</dbReference>
<feature type="compositionally biased region" description="Acidic residues" evidence="5">
    <location>
        <begin position="408"/>
        <end position="419"/>
    </location>
</feature>
<feature type="transmembrane region" description="Helical" evidence="6">
    <location>
        <begin position="598"/>
        <end position="619"/>
    </location>
</feature>
<accession>A0A914VYJ3</accession>
<dbReference type="WBParaSite" id="PSAMB.scaffold2772size21358.g19175.t1">
    <property type="protein sequence ID" value="PSAMB.scaffold2772size21358.g19175.t1"/>
    <property type="gene ID" value="PSAMB.scaffold2772size21358.g19175"/>
</dbReference>
<feature type="transmembrane region" description="Helical" evidence="6">
    <location>
        <begin position="534"/>
        <end position="554"/>
    </location>
</feature>
<dbReference type="GO" id="GO:0004930">
    <property type="term" value="F:G protein-coupled receptor activity"/>
    <property type="evidence" value="ECO:0007669"/>
    <property type="project" value="InterPro"/>
</dbReference>
<dbReference type="Pfam" id="PF03619">
    <property type="entry name" value="Solute_trans_a"/>
    <property type="match status" value="1"/>
</dbReference>
<evidence type="ECO:0000313" key="9">
    <source>
        <dbReference type="WBParaSite" id="PSAMB.scaffold2772size21358.g19175.t1"/>
    </source>
</evidence>
<feature type="transmembrane region" description="Helical" evidence="6">
    <location>
        <begin position="502"/>
        <end position="522"/>
    </location>
</feature>
<dbReference type="GO" id="GO:0016020">
    <property type="term" value="C:membrane"/>
    <property type="evidence" value="ECO:0007669"/>
    <property type="project" value="UniProtKB-SubCell"/>
</dbReference>
<evidence type="ECO:0000256" key="5">
    <source>
        <dbReference type="SAM" id="MobiDB-lite"/>
    </source>
</evidence>
<dbReference type="Pfam" id="PF00001">
    <property type="entry name" value="7tm_1"/>
    <property type="match status" value="1"/>
</dbReference>
<feature type="transmembrane region" description="Helical" evidence="6">
    <location>
        <begin position="197"/>
        <end position="217"/>
    </location>
</feature>
<feature type="domain" description="G-protein coupled receptors family 1 profile" evidence="7">
    <location>
        <begin position="38"/>
        <end position="308"/>
    </location>
</feature>
<feature type="transmembrane region" description="Helical" evidence="6">
    <location>
        <begin position="465"/>
        <end position="490"/>
    </location>
</feature>
<dbReference type="PROSITE" id="PS50262">
    <property type="entry name" value="G_PROTEIN_RECEP_F1_2"/>
    <property type="match status" value="1"/>
</dbReference>
<feature type="transmembrane region" description="Helical" evidence="6">
    <location>
        <begin position="20"/>
        <end position="45"/>
    </location>
</feature>
<comment type="subcellular location">
    <subcellularLocation>
        <location evidence="1">Membrane</location>
        <topology evidence="1">Multi-pass membrane protein</topology>
    </subcellularLocation>
</comment>
<name>A0A914VYJ3_9BILA</name>
<dbReference type="PANTHER" id="PTHR46709:SF5">
    <property type="entry name" value="G-PROTEIN COUPLED RECEPTORS FAMILY 1 PROFILE DOMAIN-CONTAINING PROTEIN"/>
    <property type="match status" value="1"/>
</dbReference>
<dbReference type="AlphaFoldDB" id="A0A914VYJ3"/>
<keyword evidence="4 6" id="KW-0472">Membrane</keyword>
<reference evidence="9" key="1">
    <citation type="submission" date="2022-11" db="UniProtKB">
        <authorList>
            <consortium name="WormBaseParasite"/>
        </authorList>
    </citation>
    <scope>IDENTIFICATION</scope>
</reference>
<keyword evidence="3 6" id="KW-1133">Transmembrane helix</keyword>
<feature type="compositionally biased region" description="Basic and acidic residues" evidence="5">
    <location>
        <begin position="394"/>
        <end position="404"/>
    </location>
</feature>
<dbReference type="PANTHER" id="PTHR46709">
    <property type="entry name" value="PROTEIN CBG23488-RELATED"/>
    <property type="match status" value="1"/>
</dbReference>
<dbReference type="Gene3D" id="1.20.1070.10">
    <property type="entry name" value="Rhodopsin 7-helix transmembrane proteins"/>
    <property type="match status" value="1"/>
</dbReference>
<feature type="transmembrane region" description="Helical" evidence="6">
    <location>
        <begin position="143"/>
        <end position="162"/>
    </location>
</feature>